<dbReference type="Pfam" id="PF13890">
    <property type="entry name" value="Rab3-GTPase_cat"/>
    <property type="match status" value="1"/>
</dbReference>
<feature type="region of interest" description="Disordered" evidence="10">
    <location>
        <begin position="115"/>
        <end position="157"/>
    </location>
</feature>
<feature type="region of interest" description="Disordered" evidence="10">
    <location>
        <begin position="1"/>
        <end position="32"/>
    </location>
</feature>
<dbReference type="AlphaFoldDB" id="A0A7R9HLV4"/>
<proteinExistence type="inferred from homology"/>
<organism evidence="13">
    <name type="scientific">Timema monikensis</name>
    <dbReference type="NCBI Taxonomy" id="170555"/>
    <lineage>
        <taxon>Eukaryota</taxon>
        <taxon>Metazoa</taxon>
        <taxon>Ecdysozoa</taxon>
        <taxon>Arthropoda</taxon>
        <taxon>Hexapoda</taxon>
        <taxon>Insecta</taxon>
        <taxon>Pterygota</taxon>
        <taxon>Neoptera</taxon>
        <taxon>Polyneoptera</taxon>
        <taxon>Phasmatodea</taxon>
        <taxon>Timematodea</taxon>
        <taxon>Timematoidea</taxon>
        <taxon>Timematidae</taxon>
        <taxon>Timema</taxon>
    </lineage>
</organism>
<gene>
    <name evidence="13" type="ORF">TMSB3V08_LOCUS4058</name>
</gene>
<feature type="domain" description="Rab3GAP catalytic subunit C-terminal" evidence="12">
    <location>
        <begin position="322"/>
        <end position="502"/>
    </location>
</feature>
<evidence type="ECO:0000259" key="12">
    <source>
        <dbReference type="Pfam" id="PF19533"/>
    </source>
</evidence>
<reference evidence="13" key="1">
    <citation type="submission" date="2020-11" db="EMBL/GenBank/DDBJ databases">
        <authorList>
            <person name="Tran Van P."/>
        </authorList>
    </citation>
    <scope>NUCLEOTIDE SEQUENCE</scope>
</reference>
<dbReference type="PANTHER" id="PTHR21422">
    <property type="entry name" value="RAB3 GTPASE-ACTIVATING PROTEIN CATALYTIC SUBUNIT"/>
    <property type="match status" value="1"/>
</dbReference>
<keyword evidence="7" id="KW-0963">Cytoplasm</keyword>
<dbReference type="InterPro" id="IPR045698">
    <property type="entry name" value="Rab3GAP1_C"/>
</dbReference>
<protein>
    <recommendedName>
        <fullName evidence="5">Rab3 GTPase-activating protein catalytic subunit</fullName>
    </recommendedName>
</protein>
<dbReference type="PANTHER" id="PTHR21422:SF9">
    <property type="entry name" value="RAB3 GTPASE-ACTIVATING PROTEIN CATALYTIC SUBUNIT"/>
    <property type="match status" value="1"/>
</dbReference>
<keyword evidence="9" id="KW-0333">Golgi apparatus</keyword>
<evidence type="ECO:0000256" key="6">
    <source>
        <dbReference type="ARBA" id="ARBA00022468"/>
    </source>
</evidence>
<evidence type="ECO:0000256" key="2">
    <source>
        <dbReference type="ARBA" id="ARBA00004240"/>
    </source>
</evidence>
<feature type="compositionally biased region" description="Acidic residues" evidence="10">
    <location>
        <begin position="119"/>
        <end position="133"/>
    </location>
</feature>
<dbReference type="GO" id="GO:0005096">
    <property type="term" value="F:GTPase activator activity"/>
    <property type="evidence" value="ECO:0007669"/>
    <property type="project" value="UniProtKB-KW"/>
</dbReference>
<comment type="subcellular location">
    <subcellularLocation>
        <location evidence="3">Cytoplasm</location>
    </subcellularLocation>
    <subcellularLocation>
        <location evidence="2">Endoplasmic reticulum</location>
    </subcellularLocation>
    <subcellularLocation>
        <location evidence="1">Golgi apparatus</location>
        <location evidence="1">cis-Golgi network</location>
    </subcellularLocation>
</comment>
<dbReference type="Pfam" id="PF19533">
    <property type="entry name" value="Rab3-GAP_cat_C"/>
    <property type="match status" value="1"/>
</dbReference>
<dbReference type="InterPro" id="IPR026147">
    <property type="entry name" value="Rab3GAP1_conserved"/>
</dbReference>
<accession>A0A7R9HLV4</accession>
<dbReference type="EMBL" id="OB793403">
    <property type="protein sequence ID" value="CAD7427199.1"/>
    <property type="molecule type" value="Genomic_DNA"/>
</dbReference>
<dbReference type="InterPro" id="IPR045700">
    <property type="entry name" value="Rab3GAP1"/>
</dbReference>
<dbReference type="GO" id="GO:0005794">
    <property type="term" value="C:Golgi apparatus"/>
    <property type="evidence" value="ECO:0007669"/>
    <property type="project" value="UniProtKB-SubCell"/>
</dbReference>
<evidence type="ECO:0000256" key="4">
    <source>
        <dbReference type="ARBA" id="ARBA00008856"/>
    </source>
</evidence>
<dbReference type="GO" id="GO:0005783">
    <property type="term" value="C:endoplasmic reticulum"/>
    <property type="evidence" value="ECO:0007669"/>
    <property type="project" value="UniProtKB-SubCell"/>
</dbReference>
<keyword evidence="8" id="KW-0256">Endoplasmic reticulum</keyword>
<feature type="domain" description="Rab3GAP catalytic subunit conserved" evidence="11">
    <location>
        <begin position="158"/>
        <end position="310"/>
    </location>
</feature>
<evidence type="ECO:0000256" key="5">
    <source>
        <dbReference type="ARBA" id="ARBA00015817"/>
    </source>
</evidence>
<evidence type="ECO:0000256" key="1">
    <source>
        <dbReference type="ARBA" id="ARBA00004222"/>
    </source>
</evidence>
<evidence type="ECO:0000256" key="8">
    <source>
        <dbReference type="ARBA" id="ARBA00022824"/>
    </source>
</evidence>
<sequence length="503" mass="56612">MEEVNPHLRGGRVVKTIEGKSPPSSPERDSNLDLPVLGSLAQHETSALADYATEVEEAMAMRVLEVVLVSCMTELLLNGVAPGFPNHRTCLLHQKLQMLNCCISRKITRQRLSKAGSVDIDELDSDSEDEEFFDCNNSEEPGGESREEKRRQKHSLWNQPVGRLEKHGNMRLLKTGEHLYIPITQDPTPKTEDQIEEDANVLLELGTDTEAAELRARMMSASLLSDMESFKAANPGACLEDFIRWYSPRDWIEEEGRDEFGQKKGTLSARMMIKDNMWVEVWNAAKPVPSRRQKRLFDDTREAEKVMHFLDSRKLSGVAELLLPTLTHAAICRLLEEQKEDLPGLANALQHIIKKAQRDLVAELVGIEAVIAQANSLEHKFHSSETATPNFHTFLSQMMSAPEVEVPGGPRGLIGSRIRAMFAEAQKATQMRTDLDPVSLVEEPWSHNPSAQFPQPSQREFVMRVMASRPAPSSTPTPQKVYALLRREEFRLAGCFSHDTIFQ</sequence>
<evidence type="ECO:0000256" key="3">
    <source>
        <dbReference type="ARBA" id="ARBA00004496"/>
    </source>
</evidence>
<keyword evidence="6" id="KW-0343">GTPase activation</keyword>
<evidence type="ECO:0000313" key="13">
    <source>
        <dbReference type="EMBL" id="CAD7427199.1"/>
    </source>
</evidence>
<evidence type="ECO:0000259" key="11">
    <source>
        <dbReference type="Pfam" id="PF13890"/>
    </source>
</evidence>
<evidence type="ECO:0000256" key="10">
    <source>
        <dbReference type="SAM" id="MobiDB-lite"/>
    </source>
</evidence>
<evidence type="ECO:0000256" key="7">
    <source>
        <dbReference type="ARBA" id="ARBA00022490"/>
    </source>
</evidence>
<name>A0A7R9HLV4_9NEOP</name>
<comment type="similarity">
    <text evidence="4">Belongs to the Rab3-GAP catalytic subunit family.</text>
</comment>
<evidence type="ECO:0000256" key="9">
    <source>
        <dbReference type="ARBA" id="ARBA00023034"/>
    </source>
</evidence>